<reference evidence="2 3" key="1">
    <citation type="submission" date="2017-01" db="EMBL/GenBank/DDBJ databases">
        <authorList>
            <person name="Mah S.A."/>
            <person name="Swanson W.J."/>
            <person name="Moy G.W."/>
            <person name="Vacquier V.D."/>
        </authorList>
    </citation>
    <scope>NUCLEOTIDE SEQUENCE [LARGE SCALE GENOMIC DNA]</scope>
    <source>
        <strain evidence="2 3">DSM 26375</strain>
    </source>
</reference>
<sequence length="100" mass="11042">MIPSFDTALDLRETIRLAARNRRIALGLTQSDLAGRSGVPLGTLKRFERLGEVSLTTLLALAEALDALDGFHGLFPLPEARSLDDLERQSTMPQRARRRG</sequence>
<dbReference type="SUPFAM" id="SSF47413">
    <property type="entry name" value="lambda repressor-like DNA-binding domains"/>
    <property type="match status" value="1"/>
</dbReference>
<feature type="domain" description="HTH cro/C1-type" evidence="1">
    <location>
        <begin position="20"/>
        <end position="71"/>
    </location>
</feature>
<dbReference type="InterPro" id="IPR010982">
    <property type="entry name" value="Lambda_DNA-bd_dom_sf"/>
</dbReference>
<dbReference type="SMART" id="SM00530">
    <property type="entry name" value="HTH_XRE"/>
    <property type="match status" value="1"/>
</dbReference>
<evidence type="ECO:0000313" key="3">
    <source>
        <dbReference type="Proteomes" id="UP000186141"/>
    </source>
</evidence>
<dbReference type="STRING" id="1086013.SAMN05421774_101859"/>
<gene>
    <name evidence="2" type="ORF">SAMN05421774_101859</name>
</gene>
<organism evidence="2 3">
    <name type="scientific">Gemmobacter megaterium</name>
    <dbReference type="NCBI Taxonomy" id="1086013"/>
    <lineage>
        <taxon>Bacteria</taxon>
        <taxon>Pseudomonadati</taxon>
        <taxon>Pseudomonadota</taxon>
        <taxon>Alphaproteobacteria</taxon>
        <taxon>Rhodobacterales</taxon>
        <taxon>Paracoccaceae</taxon>
        <taxon>Gemmobacter</taxon>
    </lineage>
</organism>
<dbReference type="GO" id="GO:0003677">
    <property type="term" value="F:DNA binding"/>
    <property type="evidence" value="ECO:0007669"/>
    <property type="project" value="InterPro"/>
</dbReference>
<dbReference type="EMBL" id="FTOT01000001">
    <property type="protein sequence ID" value="SIS68029.1"/>
    <property type="molecule type" value="Genomic_DNA"/>
</dbReference>
<dbReference type="Gene3D" id="1.10.260.40">
    <property type="entry name" value="lambda repressor-like DNA-binding domains"/>
    <property type="match status" value="1"/>
</dbReference>
<name>A0A1N7L2E5_9RHOB</name>
<keyword evidence="3" id="KW-1185">Reference proteome</keyword>
<dbReference type="InterPro" id="IPR001387">
    <property type="entry name" value="Cro/C1-type_HTH"/>
</dbReference>
<dbReference type="RefSeq" id="WP_076528975.1">
    <property type="nucleotide sequence ID" value="NZ_BMEH01000001.1"/>
</dbReference>
<dbReference type="OrthoDB" id="5471988at2"/>
<accession>A0A1N7L2E5</accession>
<dbReference type="Proteomes" id="UP000186141">
    <property type="component" value="Unassembled WGS sequence"/>
</dbReference>
<dbReference type="PROSITE" id="PS50943">
    <property type="entry name" value="HTH_CROC1"/>
    <property type="match status" value="1"/>
</dbReference>
<dbReference type="AlphaFoldDB" id="A0A1N7L2E5"/>
<evidence type="ECO:0000259" key="1">
    <source>
        <dbReference type="PROSITE" id="PS50943"/>
    </source>
</evidence>
<proteinExistence type="predicted"/>
<evidence type="ECO:0000313" key="2">
    <source>
        <dbReference type="EMBL" id="SIS68029.1"/>
    </source>
</evidence>
<protein>
    <submittedName>
        <fullName evidence="2">Helix-turn-helix</fullName>
    </submittedName>
</protein>
<dbReference type="CDD" id="cd00093">
    <property type="entry name" value="HTH_XRE"/>
    <property type="match status" value="1"/>
</dbReference>
<dbReference type="Pfam" id="PF01381">
    <property type="entry name" value="HTH_3"/>
    <property type="match status" value="1"/>
</dbReference>